<dbReference type="KEGG" id="bvr:BVIR_2079"/>
<dbReference type="SUPFAM" id="SSF53067">
    <property type="entry name" value="Actin-like ATPase domain"/>
    <property type="match status" value="1"/>
</dbReference>
<dbReference type="EMBL" id="AP014854">
    <property type="protein sequence ID" value="BAS00246.1"/>
    <property type="molecule type" value="Genomic_DNA"/>
</dbReference>
<reference evidence="8" key="2">
    <citation type="submission" date="2015-11" db="EMBL/GenBank/DDBJ databases">
        <authorList>
            <person name="Zhang Y."/>
            <person name="Guo Z."/>
        </authorList>
    </citation>
    <scope>NUCLEOTIDE SEQUENCE</scope>
    <source>
        <strain evidence="8">1</strain>
    </source>
</reference>
<dbReference type="GO" id="GO:0046872">
    <property type="term" value="F:metal ion binding"/>
    <property type="evidence" value="ECO:0007669"/>
    <property type="project" value="UniProtKB-KW"/>
</dbReference>
<evidence type="ECO:0000259" key="6">
    <source>
        <dbReference type="Pfam" id="PF01869"/>
    </source>
</evidence>
<evidence type="ECO:0000313" key="8">
    <source>
        <dbReference type="EMBL" id="CUU42512.1"/>
    </source>
</evidence>
<dbReference type="NCBIfam" id="TIGR00241">
    <property type="entry name" value="CoA_E_activ"/>
    <property type="match status" value="1"/>
</dbReference>
<dbReference type="EMBL" id="LN907867">
    <property type="protein sequence ID" value="CUU42512.1"/>
    <property type="molecule type" value="Genomic_DNA"/>
</dbReference>
<proteinExistence type="predicted"/>
<feature type="compositionally biased region" description="Polar residues" evidence="5">
    <location>
        <begin position="298"/>
        <end position="307"/>
    </location>
</feature>
<evidence type="ECO:0000256" key="4">
    <source>
        <dbReference type="ARBA" id="ARBA00023014"/>
    </source>
</evidence>
<dbReference type="PANTHER" id="PTHR32329">
    <property type="entry name" value="BIFUNCTIONAL PROTEIN [INCLUDES 2-HYDROXYACYL-COA DEHYDRATASE (N-TER) AND ITS ACTIVATOR DOMAIN (C_TERM)-RELATED"/>
    <property type="match status" value="1"/>
</dbReference>
<keyword evidence="3" id="KW-0408">Iron</keyword>
<evidence type="ECO:0000256" key="3">
    <source>
        <dbReference type="ARBA" id="ARBA00023004"/>
    </source>
</evidence>
<reference evidence="7" key="1">
    <citation type="journal article" date="2015" name="Genome Announc.">
        <title>Complete Genome Sequence of the Bacteriochlorophyll b-Producing Photosynthetic Bacterium Blastochloris viridis.</title>
        <authorList>
            <person name="Tsukatani Y."/>
            <person name="Hirose Y."/>
            <person name="Harada J."/>
            <person name="Misawa N."/>
            <person name="Mori K."/>
            <person name="Inoue K."/>
            <person name="Tamiaki H."/>
        </authorList>
    </citation>
    <scope>NUCLEOTIDE SEQUENCE [LARGE SCALE GENOMIC DNA]</scope>
    <source>
        <strain evidence="7">DSM 133</strain>
    </source>
</reference>
<dbReference type="PATRIC" id="fig|1079.6.peg.2158"/>
<dbReference type="RefSeq" id="WP_082416960.1">
    <property type="nucleotide sequence ID" value="NZ_AP014854.2"/>
</dbReference>
<sequence length="350" mass="36934">MKISDIAGATPWRHAPRHPVVGLDIGSRGSKGVLLTPSEIHTTFVATGLYMQETADELLARLLQQAGFERREVRFIVGTGYGRISLRYEDIPYQVVTEITCHAMGAHALNPHTQTIIDIGGQDSKAIRIDPATGKVVQFVMNDKCAAGTGRFLEKAAVLLGLDLDELGPVALAATEPAQISSQCVVFAESEMVSLRARGERHGDGQARANIAAGIHAASARRVKTLLGRVGTEPELVFTGGVANNVGMRRALEELIGSKFAADPIDMIFAGALGAAVHAGRFAASASAGDTPALVRQNGESASTSPGEANGLAPDARTSHRRHDTPAAADFEISTATVARSRRLAARAYE</sequence>
<evidence type="ECO:0000256" key="2">
    <source>
        <dbReference type="ARBA" id="ARBA00022723"/>
    </source>
</evidence>
<organism evidence="8 9">
    <name type="scientific">Blastochloris viridis</name>
    <name type="common">Rhodopseudomonas viridis</name>
    <dbReference type="NCBI Taxonomy" id="1079"/>
    <lineage>
        <taxon>Bacteria</taxon>
        <taxon>Pseudomonadati</taxon>
        <taxon>Pseudomonadota</taxon>
        <taxon>Alphaproteobacteria</taxon>
        <taxon>Hyphomicrobiales</taxon>
        <taxon>Blastochloridaceae</taxon>
        <taxon>Blastochloris</taxon>
    </lineage>
</organism>
<dbReference type="GO" id="GO:0051536">
    <property type="term" value="F:iron-sulfur cluster binding"/>
    <property type="evidence" value="ECO:0007669"/>
    <property type="project" value="UniProtKB-KW"/>
</dbReference>
<feature type="region of interest" description="Disordered" evidence="5">
    <location>
        <begin position="296"/>
        <end position="333"/>
    </location>
</feature>
<dbReference type="AlphaFoldDB" id="A0A0H5BDG9"/>
<keyword evidence="4" id="KW-0411">Iron-sulfur</keyword>
<dbReference type="Pfam" id="PF01869">
    <property type="entry name" value="BcrAD_BadFG"/>
    <property type="match status" value="1"/>
</dbReference>
<reference evidence="9" key="3">
    <citation type="journal article" date="2016" name="Genome Announc.">
        <title>Revised genome sequence of the purple photosynthetic bacterium Blastochloris viridis.</title>
        <authorList>
            <person name="Liu L.N."/>
            <person name="Faulkner M."/>
            <person name="Liu X."/>
            <person name="Huang F."/>
            <person name="Darby A.C."/>
            <person name="Hall N."/>
        </authorList>
    </citation>
    <scope>NUCLEOTIDE SEQUENCE [LARGE SCALE GENOMIC DNA]</scope>
    <source>
        <strain evidence="9">ATCC 19567 / DSM 133 / F</strain>
    </source>
</reference>
<dbReference type="InterPro" id="IPR051805">
    <property type="entry name" value="Dehydratase_Activator_Redct"/>
</dbReference>
<dbReference type="Proteomes" id="UP000065734">
    <property type="component" value="Chromosome I"/>
</dbReference>
<dbReference type="InterPro" id="IPR008275">
    <property type="entry name" value="CoA_E_activase_dom"/>
</dbReference>
<dbReference type="OrthoDB" id="9177882at2"/>
<keyword evidence="2" id="KW-0479">Metal-binding</keyword>
<dbReference type="PANTHER" id="PTHR32329:SF2">
    <property type="entry name" value="BIFUNCTIONAL PROTEIN [INCLUDES 2-HYDROXYACYL-COA DEHYDRATASE (N-TER) AND ITS ACTIVATOR DOMAIN (C_TERM)"/>
    <property type="match status" value="1"/>
</dbReference>
<accession>A0A0H5BDG9</accession>
<name>A0A0H5BDG9_BLAVI</name>
<gene>
    <name evidence="8" type="primary">hgdC_3</name>
    <name evidence="7" type="ORF">BV133_2652</name>
    <name evidence="8" type="ORF">BVIRIDIS_15240</name>
</gene>
<dbReference type="CDD" id="cd24036">
    <property type="entry name" value="ASKHA_NBD_BcrAD_BadFG_HgdC_HadI"/>
    <property type="match status" value="1"/>
</dbReference>
<evidence type="ECO:0000256" key="5">
    <source>
        <dbReference type="SAM" id="MobiDB-lite"/>
    </source>
</evidence>
<dbReference type="STRING" id="1079.BVIR_2079"/>
<evidence type="ECO:0000313" key="7">
    <source>
        <dbReference type="EMBL" id="BAS00246.1"/>
    </source>
</evidence>
<feature type="domain" description="ATPase BadF/BadG/BcrA/BcrD type" evidence="6">
    <location>
        <begin position="21"/>
        <end position="279"/>
    </location>
</feature>
<comment type="cofactor">
    <cofactor evidence="1">
        <name>[4Fe-4S] cluster</name>
        <dbReference type="ChEBI" id="CHEBI:49883"/>
    </cofactor>
</comment>
<evidence type="ECO:0000256" key="1">
    <source>
        <dbReference type="ARBA" id="ARBA00001966"/>
    </source>
</evidence>
<dbReference type="InterPro" id="IPR002731">
    <property type="entry name" value="ATPase_BadF"/>
</dbReference>
<dbReference type="Gene3D" id="3.30.420.40">
    <property type="match status" value="2"/>
</dbReference>
<keyword evidence="9" id="KW-1185">Reference proteome</keyword>
<dbReference type="InterPro" id="IPR043129">
    <property type="entry name" value="ATPase_NBD"/>
</dbReference>
<evidence type="ECO:0000313" key="9">
    <source>
        <dbReference type="Proteomes" id="UP000065734"/>
    </source>
</evidence>
<protein>
    <submittedName>
        <fullName evidence="8">2-hydroxyglutaryl-CoA dehydratase component A</fullName>
    </submittedName>
    <submittedName>
        <fullName evidence="7">Benzoyl-CoA reductase subunit BadG</fullName>
    </submittedName>
</protein>